<accession>A0A9P6WSK0</accession>
<evidence type="ECO:0000256" key="1">
    <source>
        <dbReference type="SAM" id="MobiDB-lite"/>
    </source>
</evidence>
<comment type="caution">
    <text evidence="2">The sequence shown here is derived from an EMBL/GenBank/DDBJ whole genome shotgun (WGS) entry which is preliminary data.</text>
</comment>
<dbReference type="AlphaFoldDB" id="A0A9P6WSK0"/>
<keyword evidence="3" id="KW-1185">Reference proteome</keyword>
<protein>
    <submittedName>
        <fullName evidence="2">Uncharacterized protein</fullName>
    </submittedName>
</protein>
<feature type="compositionally biased region" description="Low complexity" evidence="1">
    <location>
        <begin position="11"/>
        <end position="23"/>
    </location>
</feature>
<reference evidence="2" key="1">
    <citation type="journal article" date="2020" name="Microb. Genom.">
        <title>Genetic diversity of clinical and environmental Mucorales isolates obtained from an investigation of mucormycosis cases among solid organ transplant recipients.</title>
        <authorList>
            <person name="Nguyen M.H."/>
            <person name="Kaul D."/>
            <person name="Muto C."/>
            <person name="Cheng S.J."/>
            <person name="Richter R.A."/>
            <person name="Bruno V.M."/>
            <person name="Liu G."/>
            <person name="Beyhan S."/>
            <person name="Sundermann A.J."/>
            <person name="Mounaud S."/>
            <person name="Pasculle A.W."/>
            <person name="Nierman W.C."/>
            <person name="Driscoll E."/>
            <person name="Cumbie R."/>
            <person name="Clancy C.J."/>
            <person name="Dupont C.L."/>
        </authorList>
    </citation>
    <scope>NUCLEOTIDE SEQUENCE</scope>
    <source>
        <strain evidence="2">GL11</strain>
    </source>
</reference>
<dbReference type="Proteomes" id="UP000716291">
    <property type="component" value="Unassembled WGS sequence"/>
</dbReference>
<organism evidence="2 3">
    <name type="scientific">Rhizopus oryzae</name>
    <name type="common">Mucormycosis agent</name>
    <name type="synonym">Rhizopus arrhizus var. delemar</name>
    <dbReference type="NCBI Taxonomy" id="64495"/>
    <lineage>
        <taxon>Eukaryota</taxon>
        <taxon>Fungi</taxon>
        <taxon>Fungi incertae sedis</taxon>
        <taxon>Mucoromycota</taxon>
        <taxon>Mucoromycotina</taxon>
        <taxon>Mucoromycetes</taxon>
        <taxon>Mucorales</taxon>
        <taxon>Mucorineae</taxon>
        <taxon>Rhizopodaceae</taxon>
        <taxon>Rhizopus</taxon>
    </lineage>
</organism>
<evidence type="ECO:0000313" key="2">
    <source>
        <dbReference type="EMBL" id="KAG1275424.1"/>
    </source>
</evidence>
<name>A0A9P6WSK0_RHIOR</name>
<evidence type="ECO:0000313" key="3">
    <source>
        <dbReference type="Proteomes" id="UP000716291"/>
    </source>
</evidence>
<gene>
    <name evidence="2" type="ORF">G6F64_014901</name>
</gene>
<dbReference type="EMBL" id="JAANQT010010133">
    <property type="protein sequence ID" value="KAG1275424.1"/>
    <property type="molecule type" value="Genomic_DNA"/>
</dbReference>
<proteinExistence type="predicted"/>
<sequence>MRSISAGLAIGSSHSSNSGSTTSPGQCPVPSRSAASNCRCRSKSTSRSLDCRLISICGCAATKWPRRGTSQAEAIDGTALIVSTCSARAA</sequence>
<feature type="region of interest" description="Disordered" evidence="1">
    <location>
        <begin position="1"/>
        <end position="36"/>
    </location>
</feature>